<dbReference type="PANTHER" id="PTHR48098">
    <property type="entry name" value="ENTEROCHELIN ESTERASE-RELATED"/>
    <property type="match status" value="1"/>
</dbReference>
<feature type="repeat" description="TPR" evidence="1">
    <location>
        <begin position="309"/>
        <end position="342"/>
    </location>
</feature>
<dbReference type="GO" id="GO:0016787">
    <property type="term" value="F:hydrolase activity"/>
    <property type="evidence" value="ECO:0007669"/>
    <property type="project" value="UniProtKB-KW"/>
</dbReference>
<feature type="signal peptide" evidence="2">
    <location>
        <begin position="1"/>
        <end position="21"/>
    </location>
</feature>
<gene>
    <name evidence="3" type="ORF">SAMN06265348_12024</name>
</gene>
<dbReference type="AlphaFoldDB" id="A0A521FSE0"/>
<name>A0A521FSE0_9SPHI</name>
<sequence length="401" mass="46079">MNKSGFYLFLFLIYSSFSVNAQSFDTLSINSKVFNAVRKIKVALPVGYNDYPNLEKKYIVAYLFDAQSDGFFNFYKTTANYLAEQGYMQQLILVGISSDNRQYEFTPKAQTKEGLKSFLKSGGADQLAMHMKNEVLPVIESKYRSISYNIGVGHSLGATFVSYSLLKHPELFNAVIAISPNFQYDNEQIVHKLDSCNDKDIFNHKFLYLAHGNRDYTEEKFKSATTKFDSLLNKRNFHGLRWKFKNLDNNNHGTTAMEGIFKGLYELNSQLTLSQSQIELFYKSKSFIESVKDYYESASTWSSLKLPFVDDLNTMGYNCYYSGKNKEAIQIFEWALSIYPSNLNLYDSMGEVQENTGNKGLALTYYTKGINLLKEQKAYLAPKIYNEQLSYFESKLKSIKN</sequence>
<dbReference type="Pfam" id="PF00756">
    <property type="entry name" value="Esterase"/>
    <property type="match status" value="1"/>
</dbReference>
<dbReference type="PROSITE" id="PS50005">
    <property type="entry name" value="TPR"/>
    <property type="match status" value="1"/>
</dbReference>
<dbReference type="Proteomes" id="UP000320300">
    <property type="component" value="Unassembled WGS sequence"/>
</dbReference>
<dbReference type="InterPro" id="IPR000801">
    <property type="entry name" value="Esterase-like"/>
</dbReference>
<dbReference type="Gene3D" id="1.25.40.10">
    <property type="entry name" value="Tetratricopeptide repeat domain"/>
    <property type="match status" value="1"/>
</dbReference>
<dbReference type="InterPro" id="IPR011990">
    <property type="entry name" value="TPR-like_helical_dom_sf"/>
</dbReference>
<dbReference type="PANTHER" id="PTHR48098:SF6">
    <property type="entry name" value="FERRI-BACILLIBACTIN ESTERASE BESA"/>
    <property type="match status" value="1"/>
</dbReference>
<evidence type="ECO:0000313" key="3">
    <source>
        <dbReference type="EMBL" id="SMO99147.1"/>
    </source>
</evidence>
<dbReference type="InterPro" id="IPR019734">
    <property type="entry name" value="TPR_rpt"/>
</dbReference>
<accession>A0A521FSE0</accession>
<dbReference type="SUPFAM" id="SSF48452">
    <property type="entry name" value="TPR-like"/>
    <property type="match status" value="1"/>
</dbReference>
<feature type="chain" id="PRO_5021840951" evidence="2">
    <location>
        <begin position="22"/>
        <end position="401"/>
    </location>
</feature>
<dbReference type="InterPro" id="IPR050583">
    <property type="entry name" value="Mycobacterial_A85_antigen"/>
</dbReference>
<keyword evidence="1" id="KW-0802">TPR repeat</keyword>
<dbReference type="InterPro" id="IPR029058">
    <property type="entry name" value="AB_hydrolase_fold"/>
</dbReference>
<proteinExistence type="predicted"/>
<evidence type="ECO:0000313" key="4">
    <source>
        <dbReference type="Proteomes" id="UP000320300"/>
    </source>
</evidence>
<reference evidence="3 4" key="1">
    <citation type="submission" date="2017-05" db="EMBL/GenBank/DDBJ databases">
        <authorList>
            <person name="Varghese N."/>
            <person name="Submissions S."/>
        </authorList>
    </citation>
    <scope>NUCLEOTIDE SEQUENCE [LARGE SCALE GENOMIC DNA]</scope>
    <source>
        <strain evidence="3 4">DSM 19036</strain>
    </source>
</reference>
<dbReference type="SMART" id="SM00028">
    <property type="entry name" value="TPR"/>
    <property type="match status" value="2"/>
</dbReference>
<evidence type="ECO:0000256" key="2">
    <source>
        <dbReference type="SAM" id="SignalP"/>
    </source>
</evidence>
<keyword evidence="2" id="KW-0732">Signal</keyword>
<dbReference type="EMBL" id="FXTN01000020">
    <property type="protein sequence ID" value="SMO99147.1"/>
    <property type="molecule type" value="Genomic_DNA"/>
</dbReference>
<protein>
    <submittedName>
        <fullName evidence="3">Predicted hydrolase of the alpha/beta superfamily</fullName>
    </submittedName>
</protein>
<dbReference type="SUPFAM" id="SSF53474">
    <property type="entry name" value="alpha/beta-Hydrolases"/>
    <property type="match status" value="1"/>
</dbReference>
<keyword evidence="4" id="KW-1185">Reference proteome</keyword>
<keyword evidence="3" id="KW-0378">Hydrolase</keyword>
<evidence type="ECO:0000256" key="1">
    <source>
        <dbReference type="PROSITE-ProRule" id="PRU00339"/>
    </source>
</evidence>
<dbReference type="RefSeq" id="WP_185960617.1">
    <property type="nucleotide sequence ID" value="NZ_CBCSJO010000017.1"/>
</dbReference>
<dbReference type="Gene3D" id="3.40.50.1820">
    <property type="entry name" value="alpha/beta hydrolase"/>
    <property type="match status" value="1"/>
</dbReference>
<organism evidence="3 4">
    <name type="scientific">Pedobacter westerhofensis</name>
    <dbReference type="NCBI Taxonomy" id="425512"/>
    <lineage>
        <taxon>Bacteria</taxon>
        <taxon>Pseudomonadati</taxon>
        <taxon>Bacteroidota</taxon>
        <taxon>Sphingobacteriia</taxon>
        <taxon>Sphingobacteriales</taxon>
        <taxon>Sphingobacteriaceae</taxon>
        <taxon>Pedobacter</taxon>
    </lineage>
</organism>